<dbReference type="AlphaFoldDB" id="A0A9P6TZS2"/>
<dbReference type="PANTHER" id="PTHR38488">
    <property type="entry name" value="OXIDOREDUCTASE 9.5 KDA SUBUNIT, PUTATIVE (AFU_ORTHOLOGUE AFUA_5G08980)-RELATED"/>
    <property type="match status" value="1"/>
</dbReference>
<evidence type="ECO:0000313" key="2">
    <source>
        <dbReference type="EMBL" id="KAG0253028.1"/>
    </source>
</evidence>
<feature type="transmembrane region" description="Helical" evidence="1">
    <location>
        <begin position="15"/>
        <end position="36"/>
    </location>
</feature>
<evidence type="ECO:0000313" key="3">
    <source>
        <dbReference type="Proteomes" id="UP000807716"/>
    </source>
</evidence>
<gene>
    <name evidence="2" type="ORF">DFQ27_007717</name>
</gene>
<dbReference type="CDD" id="cd22903">
    <property type="entry name" value="NI9M"/>
    <property type="match status" value="1"/>
</dbReference>
<dbReference type="Proteomes" id="UP000807716">
    <property type="component" value="Unassembled WGS sequence"/>
</dbReference>
<keyword evidence="1" id="KW-0472">Membrane</keyword>
<proteinExistence type="predicted"/>
<evidence type="ECO:0000256" key="1">
    <source>
        <dbReference type="SAM" id="Phobius"/>
    </source>
</evidence>
<keyword evidence="1" id="KW-0812">Transmembrane</keyword>
<dbReference type="InterPro" id="IPR039961">
    <property type="entry name" value="Nuo9.5"/>
</dbReference>
<dbReference type="OrthoDB" id="2093409at2759"/>
<evidence type="ECO:0008006" key="4">
    <source>
        <dbReference type="Google" id="ProtNLM"/>
    </source>
</evidence>
<reference evidence="2" key="1">
    <citation type="journal article" date="2020" name="Fungal Divers.">
        <title>Resolving the Mortierellaceae phylogeny through synthesis of multi-gene phylogenetics and phylogenomics.</title>
        <authorList>
            <person name="Vandepol N."/>
            <person name="Liber J."/>
            <person name="Desiro A."/>
            <person name="Na H."/>
            <person name="Kennedy M."/>
            <person name="Barry K."/>
            <person name="Grigoriev I.V."/>
            <person name="Miller A.N."/>
            <person name="O'Donnell K."/>
            <person name="Stajich J.E."/>
            <person name="Bonito G."/>
        </authorList>
    </citation>
    <scope>NUCLEOTIDE SEQUENCE</scope>
    <source>
        <strain evidence="2">BC1065</strain>
    </source>
</reference>
<keyword evidence="3" id="KW-1185">Reference proteome</keyword>
<dbReference type="EMBL" id="JAAAJB010000614">
    <property type="protein sequence ID" value="KAG0253028.1"/>
    <property type="molecule type" value="Genomic_DNA"/>
</dbReference>
<protein>
    <recommendedName>
        <fullName evidence="4">NADH-ubiquinone oxidoreductase 9.5 kDa subunit</fullName>
    </recommendedName>
</protein>
<organism evidence="2 3">
    <name type="scientific">Actinomortierella ambigua</name>
    <dbReference type="NCBI Taxonomy" id="1343610"/>
    <lineage>
        <taxon>Eukaryota</taxon>
        <taxon>Fungi</taxon>
        <taxon>Fungi incertae sedis</taxon>
        <taxon>Mucoromycota</taxon>
        <taxon>Mortierellomycotina</taxon>
        <taxon>Mortierellomycetes</taxon>
        <taxon>Mortierellales</taxon>
        <taxon>Mortierellaceae</taxon>
        <taxon>Actinomortierella</taxon>
    </lineage>
</organism>
<name>A0A9P6TZS2_9FUNG</name>
<dbReference type="PANTHER" id="PTHR38488:SF1">
    <property type="entry name" value="OXIDOREDUCTASE 9.5 KDA SUBUNIT, PUTATIVE (AFU_ORTHOLOGUE AFUA_5G08980)-RELATED"/>
    <property type="match status" value="1"/>
</dbReference>
<accession>A0A9P6TZS2</accession>
<comment type="caution">
    <text evidence="2">The sequence shown here is derived from an EMBL/GenBank/DDBJ whole genome shotgun (WGS) entry which is preliminary data.</text>
</comment>
<keyword evidence="1" id="KW-1133">Transmembrane helix</keyword>
<sequence>MVLQYLRTQAREKPYIFSSFVIAAIGPVLVVGVPPIRKSMGWVSAQRIPETYPLPNRARNPPPGYED</sequence>